<dbReference type="PANTHER" id="PTHR43479:SF11">
    <property type="entry name" value="ACREF_ENVCD OPERON REPRESSOR-RELATED"/>
    <property type="match status" value="1"/>
</dbReference>
<evidence type="ECO:0000313" key="5">
    <source>
        <dbReference type="Proteomes" id="UP000184038"/>
    </source>
</evidence>
<keyword evidence="5" id="KW-1185">Reference proteome</keyword>
<evidence type="ECO:0000313" key="4">
    <source>
        <dbReference type="EMBL" id="SHM46934.1"/>
    </source>
</evidence>
<proteinExistence type="predicted"/>
<accession>A0A1M7J1I8</accession>
<reference evidence="4 5" key="1">
    <citation type="submission" date="2016-11" db="EMBL/GenBank/DDBJ databases">
        <authorList>
            <person name="Jaros S."/>
            <person name="Januszkiewicz K."/>
            <person name="Wedrychowicz H."/>
        </authorList>
    </citation>
    <scope>NUCLEOTIDE SEQUENCE [LARGE SCALE GENOMIC DNA]</scope>
    <source>
        <strain evidence="4 5">DSM 15930</strain>
    </source>
</reference>
<dbReference type="InterPro" id="IPR009057">
    <property type="entry name" value="Homeodomain-like_sf"/>
</dbReference>
<name>A0A1M7J1I8_9FIRM</name>
<evidence type="ECO:0000256" key="2">
    <source>
        <dbReference type="PROSITE-ProRule" id="PRU00335"/>
    </source>
</evidence>
<dbReference type="PROSITE" id="PS50977">
    <property type="entry name" value="HTH_TETR_2"/>
    <property type="match status" value="1"/>
</dbReference>
<dbReference type="OrthoDB" id="9812134at2"/>
<organism evidence="4 5">
    <name type="scientific">Anaerosporobacter mobilis DSM 15930</name>
    <dbReference type="NCBI Taxonomy" id="1120996"/>
    <lineage>
        <taxon>Bacteria</taxon>
        <taxon>Bacillati</taxon>
        <taxon>Bacillota</taxon>
        <taxon>Clostridia</taxon>
        <taxon>Lachnospirales</taxon>
        <taxon>Lachnospiraceae</taxon>
        <taxon>Anaerosporobacter</taxon>
    </lineage>
</organism>
<feature type="domain" description="HTH tetR-type" evidence="3">
    <location>
        <begin position="5"/>
        <end position="65"/>
    </location>
</feature>
<dbReference type="SUPFAM" id="SSF46689">
    <property type="entry name" value="Homeodomain-like"/>
    <property type="match status" value="1"/>
</dbReference>
<dbReference type="EMBL" id="FRCP01000010">
    <property type="protein sequence ID" value="SHM46934.1"/>
    <property type="molecule type" value="Genomic_DNA"/>
</dbReference>
<dbReference type="InterPro" id="IPR001647">
    <property type="entry name" value="HTH_TetR"/>
</dbReference>
<keyword evidence="1 2" id="KW-0238">DNA-binding</keyword>
<dbReference type="STRING" id="1120996.SAMN02746066_02089"/>
<dbReference type="AlphaFoldDB" id="A0A1M7J1I8"/>
<dbReference type="PANTHER" id="PTHR43479">
    <property type="entry name" value="ACREF/ENVCD OPERON REPRESSOR-RELATED"/>
    <property type="match status" value="1"/>
</dbReference>
<sequence length="207" mass="24285">MRTLDEVDKRVIEVTRELFLQQGMQKTEMKHIAKQAGIGRSTLYRHFVSKEAISFYIAKDIIVELHEFSIEDQVTDSMKGYDKLALYLKAMAKTMMENPEKVRFLDEFDQVFTDVYPDSEEADAYVSFNNVYRSPAFSYYNEGIRDGSIQKNKESFDEIDTILMLVWGLAQRVIPREQHYIQEHNRSGAEYFQESLNLLLKPLRNTI</sequence>
<dbReference type="GO" id="GO:0003677">
    <property type="term" value="F:DNA binding"/>
    <property type="evidence" value="ECO:0007669"/>
    <property type="project" value="UniProtKB-UniRule"/>
</dbReference>
<protein>
    <submittedName>
        <fullName evidence="4">Transcriptional regulator, TetR family</fullName>
    </submittedName>
</protein>
<dbReference type="RefSeq" id="WP_073287199.1">
    <property type="nucleotide sequence ID" value="NZ_FRCP01000010.1"/>
</dbReference>
<gene>
    <name evidence="4" type="ORF">SAMN02746066_02089</name>
</gene>
<dbReference type="PRINTS" id="PR00455">
    <property type="entry name" value="HTHTETR"/>
</dbReference>
<dbReference type="InterPro" id="IPR050624">
    <property type="entry name" value="HTH-type_Tx_Regulator"/>
</dbReference>
<evidence type="ECO:0000256" key="1">
    <source>
        <dbReference type="ARBA" id="ARBA00023125"/>
    </source>
</evidence>
<feature type="DNA-binding region" description="H-T-H motif" evidence="2">
    <location>
        <begin position="28"/>
        <end position="47"/>
    </location>
</feature>
<evidence type="ECO:0000259" key="3">
    <source>
        <dbReference type="PROSITE" id="PS50977"/>
    </source>
</evidence>
<dbReference type="Proteomes" id="UP000184038">
    <property type="component" value="Unassembled WGS sequence"/>
</dbReference>
<dbReference type="Pfam" id="PF00440">
    <property type="entry name" value="TetR_N"/>
    <property type="match status" value="1"/>
</dbReference>
<dbReference type="Gene3D" id="1.10.357.10">
    <property type="entry name" value="Tetracycline Repressor, domain 2"/>
    <property type="match status" value="1"/>
</dbReference>